<feature type="compositionally biased region" description="Pro residues" evidence="1">
    <location>
        <begin position="282"/>
        <end position="294"/>
    </location>
</feature>
<dbReference type="GeneID" id="127752324"/>
<evidence type="ECO:0000313" key="2">
    <source>
        <dbReference type="Proteomes" id="UP000504606"/>
    </source>
</evidence>
<reference evidence="3" key="1">
    <citation type="submission" date="2025-08" db="UniProtKB">
        <authorList>
            <consortium name="RefSeq"/>
        </authorList>
    </citation>
    <scope>IDENTIFICATION</scope>
    <source>
        <tissue evidence="3">Whole organism</tissue>
    </source>
</reference>
<sequence length="316" mass="32684">MKDRTEKDGSSSEEGDDDEEDEDEARDVVSAVHETSSGGSDEDQPVEAEPDKEDRECEGRAAELGVGDHDLQPQASDDVAPDEEVCEEVAEAEDGGEQRDHKKDDDDDDAVFATFVTACSLDQDDDESVAASGGGETSTWSPFVAVCEGSDVSSDITSQDEDVSEHHGPAADSLAAAASPVCSVVDSASDSCPDSPQHDPTVTHITLFSVPDDLPPGDSAPPCAAPRPGRPKSASRRRQPAAAPTSPSASSTECESNAPGSSSEDETANEASRGVSVVPEAAPTPAPPAAPTPAPRRAATTLPRVVAARPATILQW</sequence>
<feature type="compositionally biased region" description="Low complexity" evidence="1">
    <location>
        <begin position="240"/>
        <end position="251"/>
    </location>
</feature>
<dbReference type="AlphaFoldDB" id="A0A9C6XW50"/>
<accession>A0A9C6XW50</accession>
<feature type="region of interest" description="Disordered" evidence="1">
    <location>
        <begin position="151"/>
        <end position="303"/>
    </location>
</feature>
<proteinExistence type="predicted"/>
<feature type="compositionally biased region" description="Basic residues" evidence="1">
    <location>
        <begin position="229"/>
        <end position="239"/>
    </location>
</feature>
<dbReference type="Proteomes" id="UP000504606">
    <property type="component" value="Unplaced"/>
</dbReference>
<gene>
    <name evidence="3" type="primary">LOC127752324</name>
</gene>
<dbReference type="RefSeq" id="XP_052133243.1">
    <property type="nucleotide sequence ID" value="XM_052277283.1"/>
</dbReference>
<feature type="compositionally biased region" description="Basic and acidic residues" evidence="1">
    <location>
        <begin position="52"/>
        <end position="71"/>
    </location>
</feature>
<feature type="compositionally biased region" description="Polar residues" evidence="1">
    <location>
        <begin position="252"/>
        <end position="262"/>
    </location>
</feature>
<evidence type="ECO:0000313" key="3">
    <source>
        <dbReference type="RefSeq" id="XP_052133243.1"/>
    </source>
</evidence>
<feature type="compositionally biased region" description="Acidic residues" evidence="1">
    <location>
        <begin position="11"/>
        <end position="25"/>
    </location>
</feature>
<organism evidence="2 3">
    <name type="scientific">Frankliniella occidentalis</name>
    <name type="common">Western flower thrips</name>
    <name type="synonym">Euthrips occidentalis</name>
    <dbReference type="NCBI Taxonomy" id="133901"/>
    <lineage>
        <taxon>Eukaryota</taxon>
        <taxon>Metazoa</taxon>
        <taxon>Ecdysozoa</taxon>
        <taxon>Arthropoda</taxon>
        <taxon>Hexapoda</taxon>
        <taxon>Insecta</taxon>
        <taxon>Pterygota</taxon>
        <taxon>Neoptera</taxon>
        <taxon>Paraneoptera</taxon>
        <taxon>Thysanoptera</taxon>
        <taxon>Terebrantia</taxon>
        <taxon>Thripoidea</taxon>
        <taxon>Thripidae</taxon>
        <taxon>Frankliniella</taxon>
    </lineage>
</organism>
<evidence type="ECO:0000256" key="1">
    <source>
        <dbReference type="SAM" id="MobiDB-lite"/>
    </source>
</evidence>
<feature type="compositionally biased region" description="Basic and acidic residues" evidence="1">
    <location>
        <begin position="1"/>
        <end position="10"/>
    </location>
</feature>
<keyword evidence="2" id="KW-1185">Reference proteome</keyword>
<feature type="compositionally biased region" description="Acidic residues" evidence="1">
    <location>
        <begin position="40"/>
        <end position="51"/>
    </location>
</feature>
<dbReference type="KEGG" id="foc:127752324"/>
<feature type="compositionally biased region" description="Acidic residues" evidence="1">
    <location>
        <begin position="79"/>
        <end position="95"/>
    </location>
</feature>
<protein>
    <submittedName>
        <fullName evidence="3">Histone-lysine N-methyltransferase SETD1B-like</fullName>
    </submittedName>
</protein>
<feature type="compositionally biased region" description="Low complexity" evidence="1">
    <location>
        <begin position="170"/>
        <end position="195"/>
    </location>
</feature>
<name>A0A9C6XW50_FRAOC</name>
<feature type="region of interest" description="Disordered" evidence="1">
    <location>
        <begin position="1"/>
        <end position="108"/>
    </location>
</feature>